<protein>
    <submittedName>
        <fullName evidence="2">Uncharacterized protein</fullName>
    </submittedName>
</protein>
<name>A0A7I7TBZ6_9MYCO</name>
<accession>A0A7I7TBZ6</accession>
<dbReference type="Proteomes" id="UP000467148">
    <property type="component" value="Chromosome"/>
</dbReference>
<evidence type="ECO:0000313" key="3">
    <source>
        <dbReference type="Proteomes" id="UP000467148"/>
    </source>
</evidence>
<feature type="region of interest" description="Disordered" evidence="1">
    <location>
        <begin position="1"/>
        <end position="20"/>
    </location>
</feature>
<dbReference type="RefSeq" id="WP_163749995.1">
    <property type="nucleotide sequence ID" value="NZ_AP022596.1"/>
</dbReference>
<dbReference type="KEGG" id="mhev:MHEL_42540"/>
<evidence type="ECO:0000256" key="1">
    <source>
        <dbReference type="SAM" id="MobiDB-lite"/>
    </source>
</evidence>
<organism evidence="2 3">
    <name type="scientific">Mycolicibacterium helvum</name>
    <dbReference type="NCBI Taxonomy" id="1534349"/>
    <lineage>
        <taxon>Bacteria</taxon>
        <taxon>Bacillati</taxon>
        <taxon>Actinomycetota</taxon>
        <taxon>Actinomycetes</taxon>
        <taxon>Mycobacteriales</taxon>
        <taxon>Mycobacteriaceae</taxon>
        <taxon>Mycolicibacterium</taxon>
    </lineage>
</organism>
<evidence type="ECO:0000313" key="2">
    <source>
        <dbReference type="EMBL" id="BBY66011.1"/>
    </source>
</evidence>
<dbReference type="AlphaFoldDB" id="A0A7I7TBZ6"/>
<gene>
    <name evidence="2" type="ORF">MHEL_42540</name>
</gene>
<dbReference type="EMBL" id="AP022596">
    <property type="protein sequence ID" value="BBY66011.1"/>
    <property type="molecule type" value="Genomic_DNA"/>
</dbReference>
<proteinExistence type="predicted"/>
<keyword evidence="3" id="KW-1185">Reference proteome</keyword>
<reference evidence="2 3" key="1">
    <citation type="journal article" date="2019" name="Emerg. Microbes Infect.">
        <title>Comprehensive subspecies identification of 175 nontuberculous mycobacteria species based on 7547 genomic profiles.</title>
        <authorList>
            <person name="Matsumoto Y."/>
            <person name="Kinjo T."/>
            <person name="Motooka D."/>
            <person name="Nabeya D."/>
            <person name="Jung N."/>
            <person name="Uechi K."/>
            <person name="Horii T."/>
            <person name="Iida T."/>
            <person name="Fujita J."/>
            <person name="Nakamura S."/>
        </authorList>
    </citation>
    <scope>NUCLEOTIDE SEQUENCE [LARGE SCALE GENOMIC DNA]</scope>
    <source>
        <strain evidence="2 3">JCM 30396</strain>
    </source>
</reference>
<sequence>MTDAAPALHSPGPVPRSTEPACPHTLTVEIRSQDHTQALLRFASDLHRRRITIDSLRSEQLSPATVGITTRFTATRRAADTVRHTVATRVEVLSADLNRPAVPVAVPTAEPRGSR</sequence>